<reference evidence="1" key="1">
    <citation type="journal article" date="2021" name="Proc. Natl. Acad. Sci. U.S.A.">
        <title>A Catalog of Tens of Thousands of Viruses from Human Metagenomes Reveals Hidden Associations with Chronic Diseases.</title>
        <authorList>
            <person name="Tisza M.J."/>
            <person name="Buck C.B."/>
        </authorList>
    </citation>
    <scope>NUCLEOTIDE SEQUENCE</scope>
    <source>
        <strain evidence="1">CtcyQ27</strain>
    </source>
</reference>
<organism evidence="1">
    <name type="scientific">Myoviridae sp. ctcyQ27</name>
    <dbReference type="NCBI Taxonomy" id="2825139"/>
    <lineage>
        <taxon>Viruses</taxon>
        <taxon>Duplodnaviria</taxon>
        <taxon>Heunggongvirae</taxon>
        <taxon>Uroviricota</taxon>
        <taxon>Caudoviricetes</taxon>
    </lineage>
</organism>
<dbReference type="EMBL" id="BK016080">
    <property type="protein sequence ID" value="DAF93197.1"/>
    <property type="molecule type" value="Genomic_DNA"/>
</dbReference>
<protein>
    <submittedName>
        <fullName evidence="1">Uncharacterized protein</fullName>
    </submittedName>
</protein>
<proteinExistence type="predicted"/>
<evidence type="ECO:0000313" key="1">
    <source>
        <dbReference type="EMBL" id="DAF93197.1"/>
    </source>
</evidence>
<name>A0A8S5UFE7_9CAUD</name>
<accession>A0A8S5UFE7</accession>
<sequence length="91" mass="10702">MRKRDYIIKKVNKCKNAEDISKIDLSPLGRMYKHYYLVPAYHEGMMVGVDVNSITCANRKSYSLVIHPNGHVDTTWEKLRFAVKNRLKFKK</sequence>